<proteinExistence type="predicted"/>
<dbReference type="AlphaFoldDB" id="A0A1Y1YKJ7"/>
<gene>
    <name evidence="1" type="ORF">K493DRAFT_299884</name>
</gene>
<dbReference type="Proteomes" id="UP000193498">
    <property type="component" value="Unassembled WGS sequence"/>
</dbReference>
<sequence length="108" mass="11661">MRRILATTLMDFLAKCQGIRSIVLSQVSKILTKELIKRRAVLNWTTLKQIPKSPSYGVDMVAMDGGVVDTGDEDVTVDMVATEDVGDMDATGAMETMVDVTGAANLSH</sequence>
<keyword evidence="2" id="KW-1185">Reference proteome</keyword>
<reference evidence="1 2" key="1">
    <citation type="submission" date="2016-07" db="EMBL/GenBank/DDBJ databases">
        <title>Pervasive Adenine N6-methylation of Active Genes in Fungi.</title>
        <authorList>
            <consortium name="DOE Joint Genome Institute"/>
            <person name="Mondo S.J."/>
            <person name="Dannebaum R.O."/>
            <person name="Kuo R.C."/>
            <person name="Labutti K."/>
            <person name="Haridas S."/>
            <person name="Kuo A."/>
            <person name="Salamov A."/>
            <person name="Ahrendt S.R."/>
            <person name="Lipzen A."/>
            <person name="Sullivan W."/>
            <person name="Andreopoulos W.B."/>
            <person name="Clum A."/>
            <person name="Lindquist E."/>
            <person name="Daum C."/>
            <person name="Ramamoorthy G.K."/>
            <person name="Gryganskyi A."/>
            <person name="Culley D."/>
            <person name="Magnuson J.K."/>
            <person name="James T.Y."/>
            <person name="O'Malley M.A."/>
            <person name="Stajich J.E."/>
            <person name="Spatafora J.W."/>
            <person name="Visel A."/>
            <person name="Grigoriev I.V."/>
        </authorList>
    </citation>
    <scope>NUCLEOTIDE SEQUENCE [LARGE SCALE GENOMIC DNA]</scope>
    <source>
        <strain evidence="1 2">CBS 931.73</strain>
    </source>
</reference>
<name>A0A1Y1YKJ7_9FUNG</name>
<evidence type="ECO:0000313" key="2">
    <source>
        <dbReference type="Proteomes" id="UP000193498"/>
    </source>
</evidence>
<evidence type="ECO:0000313" key="1">
    <source>
        <dbReference type="EMBL" id="ORX98519.1"/>
    </source>
</evidence>
<organism evidence="1 2">
    <name type="scientific">Basidiobolus meristosporus CBS 931.73</name>
    <dbReference type="NCBI Taxonomy" id="1314790"/>
    <lineage>
        <taxon>Eukaryota</taxon>
        <taxon>Fungi</taxon>
        <taxon>Fungi incertae sedis</taxon>
        <taxon>Zoopagomycota</taxon>
        <taxon>Entomophthoromycotina</taxon>
        <taxon>Basidiobolomycetes</taxon>
        <taxon>Basidiobolales</taxon>
        <taxon>Basidiobolaceae</taxon>
        <taxon>Basidiobolus</taxon>
    </lineage>
</organism>
<comment type="caution">
    <text evidence="1">The sequence shown here is derived from an EMBL/GenBank/DDBJ whole genome shotgun (WGS) entry which is preliminary data.</text>
</comment>
<protein>
    <submittedName>
        <fullName evidence="1">Uncharacterized protein</fullName>
    </submittedName>
</protein>
<dbReference type="EMBL" id="MCFE01000112">
    <property type="protein sequence ID" value="ORX98519.1"/>
    <property type="molecule type" value="Genomic_DNA"/>
</dbReference>
<dbReference type="InParanoid" id="A0A1Y1YKJ7"/>
<accession>A0A1Y1YKJ7</accession>